<dbReference type="Proteomes" id="UP000037136">
    <property type="component" value="Unassembled WGS sequence"/>
</dbReference>
<feature type="domain" description="Thioesterase" evidence="1">
    <location>
        <begin position="222"/>
        <end position="303"/>
    </location>
</feature>
<keyword evidence="3" id="KW-1185">Reference proteome</keyword>
<dbReference type="OrthoDB" id="506431at2759"/>
<accession>A0A2A9PW29</accession>
<dbReference type="InterPro" id="IPR052061">
    <property type="entry name" value="PTE-AB_protein"/>
</dbReference>
<dbReference type="EMBL" id="LAZP02000001">
    <property type="protein sequence ID" value="PFH63406.1"/>
    <property type="molecule type" value="Genomic_DNA"/>
</dbReference>
<dbReference type="SUPFAM" id="SSF54637">
    <property type="entry name" value="Thioesterase/thiol ester dehydrase-isomerase"/>
    <property type="match status" value="1"/>
</dbReference>
<name>A0A2A9PW29_OPHUN</name>
<organism evidence="2 3">
    <name type="scientific">Ophiocordyceps unilateralis</name>
    <name type="common">Zombie-ant fungus</name>
    <name type="synonym">Torrubia unilateralis</name>
    <dbReference type="NCBI Taxonomy" id="268505"/>
    <lineage>
        <taxon>Eukaryota</taxon>
        <taxon>Fungi</taxon>
        <taxon>Dikarya</taxon>
        <taxon>Ascomycota</taxon>
        <taxon>Pezizomycotina</taxon>
        <taxon>Sordariomycetes</taxon>
        <taxon>Hypocreomycetidae</taxon>
        <taxon>Hypocreales</taxon>
        <taxon>Ophiocordycipitaceae</taxon>
        <taxon>Ophiocordyceps</taxon>
    </lineage>
</organism>
<dbReference type="AlphaFoldDB" id="A0A2A9PW29"/>
<dbReference type="InterPro" id="IPR006683">
    <property type="entry name" value="Thioestr_dom"/>
</dbReference>
<reference evidence="2 3" key="2">
    <citation type="journal article" date="2017" name="Sci. Rep.">
        <title>Ant-infecting Ophiocordyceps genomes reveal a high diversity of potential behavioral manipulation genes and a possible major role for enterotoxins.</title>
        <authorList>
            <person name="de Bekker C."/>
            <person name="Ohm R.A."/>
            <person name="Evans H.C."/>
            <person name="Brachmann A."/>
            <person name="Hughes D.P."/>
        </authorList>
    </citation>
    <scope>NUCLEOTIDE SEQUENCE [LARGE SCALE GENOMIC DNA]</scope>
    <source>
        <strain evidence="2 3">SC16a</strain>
    </source>
</reference>
<dbReference type="CDD" id="cd03443">
    <property type="entry name" value="PaaI_thioesterase"/>
    <property type="match status" value="1"/>
</dbReference>
<evidence type="ECO:0000313" key="3">
    <source>
        <dbReference type="Proteomes" id="UP000037136"/>
    </source>
</evidence>
<protein>
    <recommendedName>
        <fullName evidence="1">Thioesterase domain-containing protein</fullName>
    </recommendedName>
</protein>
<dbReference type="STRING" id="268505.A0A2A9PW29"/>
<reference evidence="2 3" key="1">
    <citation type="journal article" date="2015" name="BMC Genomics">
        <title>Gene expression during zombie ant biting behavior reflects the complexity underlying fungal parasitic behavioral manipulation.</title>
        <authorList>
            <person name="de Bekker C."/>
            <person name="Ohm R.A."/>
            <person name="Loreto R.G."/>
            <person name="Sebastian A."/>
            <person name="Albert I."/>
            <person name="Merrow M."/>
            <person name="Brachmann A."/>
            <person name="Hughes D.P."/>
        </authorList>
    </citation>
    <scope>NUCLEOTIDE SEQUENCE [LARGE SCALE GENOMIC DNA]</scope>
    <source>
        <strain evidence="2 3">SC16a</strain>
    </source>
</reference>
<dbReference type="PANTHER" id="PTHR47260:SF6">
    <property type="entry name" value="THIOESTERASE DOMAIN-CONTAINING PROTEIN"/>
    <property type="match status" value="1"/>
</dbReference>
<dbReference type="Pfam" id="PF03061">
    <property type="entry name" value="4HBT"/>
    <property type="match status" value="1"/>
</dbReference>
<comment type="caution">
    <text evidence="2">The sequence shown here is derived from an EMBL/GenBank/DDBJ whole genome shotgun (WGS) entry which is preliminary data.</text>
</comment>
<gene>
    <name evidence="2" type="ORF">XA68_10033</name>
</gene>
<dbReference type="Gene3D" id="3.10.129.10">
    <property type="entry name" value="Hotdog Thioesterase"/>
    <property type="match status" value="1"/>
</dbReference>
<proteinExistence type="predicted"/>
<evidence type="ECO:0000313" key="2">
    <source>
        <dbReference type="EMBL" id="PFH63406.1"/>
    </source>
</evidence>
<dbReference type="PANTHER" id="PTHR47260">
    <property type="entry name" value="UPF0644 PROTEIN PB2B4.06"/>
    <property type="match status" value="1"/>
</dbReference>
<evidence type="ECO:0000259" key="1">
    <source>
        <dbReference type="Pfam" id="PF03061"/>
    </source>
</evidence>
<sequence length="318" mass="34345">MYCQLGKSFIVGSAETRVAGESRCGCLNDATSAKSWMKHGAFVAVVGTVFFPAVYNASPGGDHPFVVAHTTIANRHRRNSRHRHHPQPRHILFRQPPSHMALPTRYRVLIPSLGHVPPNTRPGLFDSAAAYFSSISWCADHLLRPSHPNGPDPVLFIPQGFNPASNHEDQFIGSTLGANPRALRHMLCLFRPDDSGHLRDPARPVTRISALFAIGEGLSGYQGVMHGGVVCSLMDEILGVVHELNVALGKAPPSQSHVTAALSVNFLRPAPVKGVLCVNAWTETVQGRKVFMGAELTGADGVVLASSRSTWVAVQEKL</sequence>
<dbReference type="InterPro" id="IPR029069">
    <property type="entry name" value="HotDog_dom_sf"/>
</dbReference>